<dbReference type="AlphaFoldDB" id="A0A2H1V8Y2"/>
<sequence>MTRTSVSARKSPRRVLRNAALEYEPLAWLETSRVLRQTAVNLHVVRRATNKPAGAADHYIVVCHRISLLYRDNYVRHCDHIHFTTKEMNSTGDLETEPLYNFMQLDNSHFPRDPGREKYYEKNMLVVARSPKLRPVYGNRLTPYYMGLIIQMVKKEPRSQVWESHASVRMGQLDRCDTTASQKTDVTQRFRCADNALVTPLVFQVSIGGGDCLLSGDPSARLPAYSIKVNITL</sequence>
<organism evidence="1">
    <name type="scientific">Spodoptera frugiperda</name>
    <name type="common">Fall armyworm</name>
    <dbReference type="NCBI Taxonomy" id="7108"/>
    <lineage>
        <taxon>Eukaryota</taxon>
        <taxon>Metazoa</taxon>
        <taxon>Ecdysozoa</taxon>
        <taxon>Arthropoda</taxon>
        <taxon>Hexapoda</taxon>
        <taxon>Insecta</taxon>
        <taxon>Pterygota</taxon>
        <taxon>Neoptera</taxon>
        <taxon>Endopterygota</taxon>
        <taxon>Lepidoptera</taxon>
        <taxon>Glossata</taxon>
        <taxon>Ditrysia</taxon>
        <taxon>Noctuoidea</taxon>
        <taxon>Noctuidae</taxon>
        <taxon>Amphipyrinae</taxon>
        <taxon>Spodoptera</taxon>
    </lineage>
</organism>
<evidence type="ECO:0000313" key="1">
    <source>
        <dbReference type="EMBL" id="SOQ36714.1"/>
    </source>
</evidence>
<gene>
    <name evidence="1" type="ORF">SFRICE_022582</name>
</gene>
<dbReference type="EMBL" id="ODYU01001050">
    <property type="protein sequence ID" value="SOQ36714.1"/>
    <property type="molecule type" value="Genomic_DNA"/>
</dbReference>
<reference evidence="1" key="1">
    <citation type="submission" date="2016-07" db="EMBL/GenBank/DDBJ databases">
        <authorList>
            <person name="Bretaudeau A."/>
        </authorList>
    </citation>
    <scope>NUCLEOTIDE SEQUENCE</scope>
    <source>
        <strain evidence="1">Rice</strain>
        <tissue evidence="1">Whole body</tissue>
    </source>
</reference>
<protein>
    <submittedName>
        <fullName evidence="1">SFRICE_022582</fullName>
    </submittedName>
</protein>
<proteinExistence type="predicted"/>
<accession>A0A2H1V8Y2</accession>
<name>A0A2H1V8Y2_SPOFR</name>